<proteinExistence type="predicted"/>
<dbReference type="AlphaFoldDB" id="A0A521G2L0"/>
<reference evidence="2" key="1">
    <citation type="submission" date="2017-07" db="EMBL/GenBank/DDBJ databases">
        <title>The cable genome - Insights into the physiology and evolution of filamentous bacteria capable of sulfide oxidation via long distance electron transfer.</title>
        <authorList>
            <person name="Thorup C."/>
            <person name="Bjerg J.T."/>
            <person name="Schreiber L."/>
            <person name="Nielsen L.P."/>
            <person name="Kjeldsen K.U."/>
            <person name="Boesen T."/>
            <person name="Boggild A."/>
            <person name="Meysman F."/>
            <person name="Geelhoed J."/>
            <person name="Schramm A."/>
        </authorList>
    </citation>
    <scope>NUCLEOTIDE SEQUENCE [LARGE SCALE GENOMIC DNA]</scope>
    <source>
        <strain evidence="2">GS</strain>
    </source>
</reference>
<protein>
    <submittedName>
        <fullName evidence="2">Uncharacterized protein</fullName>
    </submittedName>
</protein>
<feature type="region of interest" description="Disordered" evidence="1">
    <location>
        <begin position="204"/>
        <end position="223"/>
    </location>
</feature>
<keyword evidence="3" id="KW-1185">Reference proteome</keyword>
<comment type="caution">
    <text evidence="2">The sequence shown here is derived from an EMBL/GenBank/DDBJ whole genome shotgun (WGS) entry which is preliminary data.</text>
</comment>
<evidence type="ECO:0000313" key="3">
    <source>
        <dbReference type="Proteomes" id="UP000316238"/>
    </source>
</evidence>
<name>A0A521G2L0_9BACT</name>
<gene>
    <name evidence="2" type="ORF">CDV28_1081</name>
</gene>
<dbReference type="Proteomes" id="UP000316238">
    <property type="component" value="Unassembled WGS sequence"/>
</dbReference>
<evidence type="ECO:0000256" key="1">
    <source>
        <dbReference type="SAM" id="MobiDB-lite"/>
    </source>
</evidence>
<accession>A0A521G2L0</accession>
<dbReference type="EMBL" id="NQJD01000008">
    <property type="protein sequence ID" value="TAA75262.1"/>
    <property type="molecule type" value="Genomic_DNA"/>
</dbReference>
<organism evidence="2 3">
    <name type="scientific">Candidatus Electronema aureum</name>
    <dbReference type="NCBI Taxonomy" id="2005002"/>
    <lineage>
        <taxon>Bacteria</taxon>
        <taxon>Pseudomonadati</taxon>
        <taxon>Thermodesulfobacteriota</taxon>
        <taxon>Desulfobulbia</taxon>
        <taxon>Desulfobulbales</taxon>
        <taxon>Desulfobulbaceae</taxon>
        <taxon>Candidatus Electronema</taxon>
    </lineage>
</organism>
<sequence length="223" mass="25371">MDELKKKRQHIRNLMRYAVPDEEMDAALDLLMIFHDDRIALTVLEEFYSFLPEAQNDWIKELRLIARQQGMFLLVAVASADAYLYLVSSEGIEFNGKLSEGYLDRDLLDFFDFESATAFQETARNIENFPEYQPLQVDTDLCPACQAATGELHELGCPVEICPWCGGQLIHCSCRFEQLGQDEIADEGELLRFEALLEEQGRVAYSPEQRPSFADEGGGVEVE</sequence>
<evidence type="ECO:0000313" key="2">
    <source>
        <dbReference type="EMBL" id="TAA75262.1"/>
    </source>
</evidence>